<evidence type="ECO:0000313" key="2">
    <source>
        <dbReference type="Proteomes" id="UP000294933"/>
    </source>
</evidence>
<evidence type="ECO:0000313" key="1">
    <source>
        <dbReference type="EMBL" id="TDL24132.1"/>
    </source>
</evidence>
<keyword evidence="2" id="KW-1185">Reference proteome</keyword>
<dbReference type="InterPro" id="IPR032675">
    <property type="entry name" value="LRR_dom_sf"/>
</dbReference>
<reference evidence="1 2" key="1">
    <citation type="submission" date="2018-06" db="EMBL/GenBank/DDBJ databases">
        <title>A transcriptomic atlas of mushroom development highlights an independent origin of complex multicellularity.</title>
        <authorList>
            <consortium name="DOE Joint Genome Institute"/>
            <person name="Krizsan K."/>
            <person name="Almasi E."/>
            <person name="Merenyi Z."/>
            <person name="Sahu N."/>
            <person name="Viragh M."/>
            <person name="Koszo T."/>
            <person name="Mondo S."/>
            <person name="Kiss B."/>
            <person name="Balint B."/>
            <person name="Kues U."/>
            <person name="Barry K."/>
            <person name="Hegedus J.C."/>
            <person name="Henrissat B."/>
            <person name="Johnson J."/>
            <person name="Lipzen A."/>
            <person name="Ohm R."/>
            <person name="Nagy I."/>
            <person name="Pangilinan J."/>
            <person name="Yan J."/>
            <person name="Xiong Y."/>
            <person name="Grigoriev I.V."/>
            <person name="Hibbett D.S."/>
            <person name="Nagy L.G."/>
        </authorList>
    </citation>
    <scope>NUCLEOTIDE SEQUENCE [LARGE SCALE GENOMIC DNA]</scope>
    <source>
        <strain evidence="1 2">SZMC22713</strain>
    </source>
</reference>
<name>A0A4Y7QAL4_9AGAM</name>
<dbReference type="VEuPathDB" id="FungiDB:BD410DRAFT_109368"/>
<sequence length="244" mass="27766">MKQYWAEVDQYIIRRNSPVSAFTIIDRCPQLEVLEIACRLSQSTENQAMHIAPRLHTFVLYGSYQDSGLSLDYIHLPAIRRLAVSFSPVRSFEADGGHLIGFLTRGGLDLQELRLSTPRISSEILVRCLQCEPNINTLCLTSQMVDYPLVEALTVCLDDYSGLCRHLEYLEIDTRQRFALSLIVSMIASRWHSQGGQRFARPLTVGLFPVILEVANHSEVRKCIQEGLKVYEYNSSGKWWALSL</sequence>
<proteinExistence type="predicted"/>
<dbReference type="EMBL" id="ML170167">
    <property type="protein sequence ID" value="TDL24132.1"/>
    <property type="molecule type" value="Genomic_DNA"/>
</dbReference>
<protein>
    <recommendedName>
        <fullName evidence="3">F-box domain-containing protein</fullName>
    </recommendedName>
</protein>
<dbReference type="Gene3D" id="3.80.10.10">
    <property type="entry name" value="Ribonuclease Inhibitor"/>
    <property type="match status" value="1"/>
</dbReference>
<organism evidence="1 2">
    <name type="scientific">Rickenella mellea</name>
    <dbReference type="NCBI Taxonomy" id="50990"/>
    <lineage>
        <taxon>Eukaryota</taxon>
        <taxon>Fungi</taxon>
        <taxon>Dikarya</taxon>
        <taxon>Basidiomycota</taxon>
        <taxon>Agaricomycotina</taxon>
        <taxon>Agaricomycetes</taxon>
        <taxon>Hymenochaetales</taxon>
        <taxon>Rickenellaceae</taxon>
        <taxon>Rickenella</taxon>
    </lineage>
</organism>
<gene>
    <name evidence="1" type="ORF">BD410DRAFT_109368</name>
</gene>
<dbReference type="AlphaFoldDB" id="A0A4Y7QAL4"/>
<evidence type="ECO:0008006" key="3">
    <source>
        <dbReference type="Google" id="ProtNLM"/>
    </source>
</evidence>
<dbReference type="Proteomes" id="UP000294933">
    <property type="component" value="Unassembled WGS sequence"/>
</dbReference>
<accession>A0A4Y7QAL4</accession>
<dbReference type="SUPFAM" id="SSF52047">
    <property type="entry name" value="RNI-like"/>
    <property type="match status" value="1"/>
</dbReference>